<gene>
    <name evidence="1" type="ORF">OS493_022673</name>
</gene>
<dbReference type="EMBL" id="MU827317">
    <property type="protein sequence ID" value="KAJ7357855.1"/>
    <property type="molecule type" value="Genomic_DNA"/>
</dbReference>
<evidence type="ECO:0000313" key="1">
    <source>
        <dbReference type="EMBL" id="KAJ7357855.1"/>
    </source>
</evidence>
<dbReference type="AlphaFoldDB" id="A0A9X0CJZ4"/>
<accession>A0A9X0CJZ4</accession>
<dbReference type="Proteomes" id="UP001163046">
    <property type="component" value="Unassembled WGS sequence"/>
</dbReference>
<sequence length="106" mass="11558">MAAKVGQVRKTLVPPLSKIPVSACVPVHYEWSSEDLTPLKRAKAGELANSNVPNPSDEDITKLLTKKELSLHGAQLYTKTRTLVKGGVELPIYRCARGSTSRSNLM</sequence>
<keyword evidence="2" id="KW-1185">Reference proteome</keyword>
<organism evidence="1 2">
    <name type="scientific">Desmophyllum pertusum</name>
    <dbReference type="NCBI Taxonomy" id="174260"/>
    <lineage>
        <taxon>Eukaryota</taxon>
        <taxon>Metazoa</taxon>
        <taxon>Cnidaria</taxon>
        <taxon>Anthozoa</taxon>
        <taxon>Hexacorallia</taxon>
        <taxon>Scleractinia</taxon>
        <taxon>Caryophylliina</taxon>
        <taxon>Caryophylliidae</taxon>
        <taxon>Desmophyllum</taxon>
    </lineage>
</organism>
<comment type="caution">
    <text evidence="1">The sequence shown here is derived from an EMBL/GenBank/DDBJ whole genome shotgun (WGS) entry which is preliminary data.</text>
</comment>
<protein>
    <submittedName>
        <fullName evidence="1">Uncharacterized protein</fullName>
    </submittedName>
</protein>
<evidence type="ECO:0000313" key="2">
    <source>
        <dbReference type="Proteomes" id="UP001163046"/>
    </source>
</evidence>
<name>A0A9X0CJZ4_9CNID</name>
<reference evidence="1" key="1">
    <citation type="submission" date="2023-01" db="EMBL/GenBank/DDBJ databases">
        <title>Genome assembly of the deep-sea coral Lophelia pertusa.</title>
        <authorList>
            <person name="Herrera S."/>
            <person name="Cordes E."/>
        </authorList>
    </citation>
    <scope>NUCLEOTIDE SEQUENCE</scope>
    <source>
        <strain evidence="1">USNM1676648</strain>
        <tissue evidence="1">Polyp</tissue>
    </source>
</reference>
<proteinExistence type="predicted"/>